<proteinExistence type="predicted"/>
<reference evidence="1 2" key="1">
    <citation type="submission" date="2024-06" db="EMBL/GenBank/DDBJ databases">
        <title>The Natural Products Discovery Center: Release of the First 8490 Sequenced Strains for Exploring Actinobacteria Biosynthetic Diversity.</title>
        <authorList>
            <person name="Kalkreuter E."/>
            <person name="Kautsar S.A."/>
            <person name="Yang D."/>
            <person name="Bader C.D."/>
            <person name="Teijaro C.N."/>
            <person name="Fluegel L."/>
            <person name="Davis C.M."/>
            <person name="Simpson J.R."/>
            <person name="Lauterbach L."/>
            <person name="Steele A.D."/>
            <person name="Gui C."/>
            <person name="Meng S."/>
            <person name="Li G."/>
            <person name="Viehrig K."/>
            <person name="Ye F."/>
            <person name="Su P."/>
            <person name="Kiefer A.F."/>
            <person name="Nichols A."/>
            <person name="Cepeda A.J."/>
            <person name="Yan W."/>
            <person name="Fan B."/>
            <person name="Jiang Y."/>
            <person name="Adhikari A."/>
            <person name="Zheng C.-J."/>
            <person name="Schuster L."/>
            <person name="Cowan T.M."/>
            <person name="Smanski M.J."/>
            <person name="Chevrette M.G."/>
            <person name="De Carvalho L.P.S."/>
            <person name="Shen B."/>
        </authorList>
    </citation>
    <scope>NUCLEOTIDE SEQUENCE [LARGE SCALE GENOMIC DNA]</scope>
    <source>
        <strain evidence="1 2">NPDC038104</strain>
    </source>
</reference>
<name>A0ABV2YJT3_9ACTN</name>
<dbReference type="Proteomes" id="UP001550850">
    <property type="component" value="Unassembled WGS sequence"/>
</dbReference>
<keyword evidence="2" id="KW-1185">Reference proteome</keyword>
<sequence length="61" mass="6758">MAEKRQTEIELDDQGRIVLNVPELVDTLREGGSQPAAPRRRASVNINCFGCPGDIDWPPPK</sequence>
<evidence type="ECO:0000313" key="1">
    <source>
        <dbReference type="EMBL" id="MEU3555804.1"/>
    </source>
</evidence>
<dbReference type="EMBL" id="JBEZUR010000023">
    <property type="protein sequence ID" value="MEU3555804.1"/>
    <property type="molecule type" value="Genomic_DNA"/>
</dbReference>
<accession>A0ABV2YJT3</accession>
<organism evidence="1 2">
    <name type="scientific">Streptomyces fragilis</name>
    <dbReference type="NCBI Taxonomy" id="67301"/>
    <lineage>
        <taxon>Bacteria</taxon>
        <taxon>Bacillati</taxon>
        <taxon>Actinomycetota</taxon>
        <taxon>Actinomycetes</taxon>
        <taxon>Kitasatosporales</taxon>
        <taxon>Streptomycetaceae</taxon>
        <taxon>Streptomyces</taxon>
    </lineage>
</organism>
<evidence type="ECO:0000313" key="2">
    <source>
        <dbReference type="Proteomes" id="UP001550850"/>
    </source>
</evidence>
<dbReference type="RefSeq" id="WP_159105695.1">
    <property type="nucleotide sequence ID" value="NZ_BEVZ01000006.1"/>
</dbReference>
<protein>
    <submittedName>
        <fullName evidence="1">Uncharacterized protein</fullName>
    </submittedName>
</protein>
<gene>
    <name evidence="1" type="ORF">AB0E65_16540</name>
</gene>
<comment type="caution">
    <text evidence="1">The sequence shown here is derived from an EMBL/GenBank/DDBJ whole genome shotgun (WGS) entry which is preliminary data.</text>
</comment>